<dbReference type="Pfam" id="PF02518">
    <property type="entry name" value="HATPase_c"/>
    <property type="match status" value="1"/>
</dbReference>
<dbReference type="Gene3D" id="3.40.50.2300">
    <property type="match status" value="2"/>
</dbReference>
<evidence type="ECO:0000256" key="5">
    <source>
        <dbReference type="ARBA" id="ARBA00022679"/>
    </source>
</evidence>
<dbReference type="InterPro" id="IPR003661">
    <property type="entry name" value="HisK_dim/P_dom"/>
</dbReference>
<feature type="domain" description="PAC" evidence="18">
    <location>
        <begin position="558"/>
        <end position="611"/>
    </location>
</feature>
<dbReference type="InterPro" id="IPR036097">
    <property type="entry name" value="HisK_dim/P_sf"/>
</dbReference>
<sequence length="1315" mass="146775">MAVDRNILSEKTILVVDDNATNLHLLAVILSRKGYQVRVANNGHEALNAVHASSPDLILLDVMMPELDGYQVCHILKTNKKTREIPVIFISARQESIDKVKAFDLGALDYITKPFHVDEVLARVDAQIRITHLQKQLAAHNFQLQQEMRDRLAAEQALRESESKYRALVEASQDVIWLADVEGRYRFVNGAVEKIYGYNPPEMIGRKLTDFMTPEQAARDAEILEMLLHGESISPYEKRQLHQDGRMIYLRVNAVALRDDAGKIMGMTGTACDITESKMVEKEIRLLLATNQTINRLGGMRFENSPSRLSRSGNGRAGTNDDVPLLSALSLILKLICTEIQWDAGEAWLLSHNGKVLECRAGWYGEKGAFNKLRRYSETVSFAPGVGLPGRIVFSRNSEWIEDISEENNAVFLHEKIAAEAGLKACLAVPVMAGGKVVAVLVLYKGVKSTKNQRTIDLVEAVAATVRSLVREQQAEEALKLSQERLKLALEGSFLGIWDRDIPSGKTYFDPQWKKMLGYEAGEIENNFKSWLRLVHPDDLTEVIKVFNGYLPPGMDTCEVEFRMLTKQGTWKWMLSRGKVFERDSMGKPVRMTGTQEDINDRVSASLQLRESAEREKAIATVIQRMRQSLDLETIFDATTSELRGVLGCDRVAVYQFHSDWSGSVVAESVGGGWVPLVGKPSDDSTITDSAVEYESCPIKTLGRTSFPVVDTYLQQTQGNFYSRGLSYLCVPDIEQAEFDPCYRALLAGFQARAYIIVPIFCGQKLWGLLASYQNSGPRQWREAEINIAVQIGTQLGTAVQQAELLAQTQRQSAALQQAALAADAANRAKSEFLASMSHELRTPLNAILGFTQIMTRDASLTPEQRENLTIVNRAGEHLLALIDDILEMSKIEAGRTTLNPISFDLSQLLETLQRMLQLKARAKGLQLIFDIAPGLPQYVHTDEGKLRQVLINILGNAIKFTQKGRVTLRVSAAQSPRNRVSQRDVSSLDGDFPQETRFLFQGDTRLCFEIEDTGPGINREELNLLFEPFAQAETGRKSGQGTGLGLPISRKFVQLMGGDIQVRSTPGQGSWFGFDIQLEVAESADMPTTDATRQVISLAPNQPQYRILVVDDVRESRLLLVTLLSSIGFQVREAENGLQAVAMWESWLPHLIVMDIRMPVMGGLEAIKEIKSRRQGRESVIIALTASVFEEDRKMVLATGGDDFVRKPFREGVLLEKISQHLGAVYLYEEEPTTPKPAAANTPDSLLDDELKSYLAQMPAAWLERVHSAARDGSDDAILEVLEEIPDIHQRLEKALADLANNFQFQKIMELTRQ</sequence>
<dbReference type="SMART" id="SM00065">
    <property type="entry name" value="GAF"/>
    <property type="match status" value="2"/>
</dbReference>
<evidence type="ECO:0000256" key="7">
    <source>
        <dbReference type="ARBA" id="ARBA00022777"/>
    </source>
</evidence>
<dbReference type="SUPFAM" id="SSF55781">
    <property type="entry name" value="GAF domain-like"/>
    <property type="match status" value="2"/>
</dbReference>
<dbReference type="Gene3D" id="1.10.287.130">
    <property type="match status" value="1"/>
</dbReference>
<dbReference type="InterPro" id="IPR036890">
    <property type="entry name" value="HATPase_C_sf"/>
</dbReference>
<dbReference type="InterPro" id="IPR013767">
    <property type="entry name" value="PAS_fold"/>
</dbReference>
<dbReference type="Pfam" id="PF01590">
    <property type="entry name" value="GAF"/>
    <property type="match status" value="1"/>
</dbReference>
<dbReference type="SUPFAM" id="SSF55785">
    <property type="entry name" value="PYP-like sensor domain (PAS domain)"/>
    <property type="match status" value="2"/>
</dbReference>
<dbReference type="InterPro" id="IPR005467">
    <property type="entry name" value="His_kinase_dom"/>
</dbReference>
<dbReference type="CDD" id="cd00082">
    <property type="entry name" value="HisKA"/>
    <property type="match status" value="1"/>
</dbReference>
<evidence type="ECO:0000313" key="19">
    <source>
        <dbReference type="EMBL" id="HGF99585.1"/>
    </source>
</evidence>
<dbReference type="GO" id="GO:0005886">
    <property type="term" value="C:plasma membrane"/>
    <property type="evidence" value="ECO:0007669"/>
    <property type="project" value="TreeGrafter"/>
</dbReference>
<evidence type="ECO:0000256" key="10">
    <source>
        <dbReference type="ARBA" id="ARBA00064003"/>
    </source>
</evidence>
<dbReference type="FunFam" id="3.30.565.10:FF:000010">
    <property type="entry name" value="Sensor histidine kinase RcsC"/>
    <property type="match status" value="1"/>
</dbReference>
<dbReference type="GO" id="GO:0000155">
    <property type="term" value="F:phosphorelay sensor kinase activity"/>
    <property type="evidence" value="ECO:0007669"/>
    <property type="project" value="InterPro"/>
</dbReference>
<dbReference type="PROSITE" id="PS50112">
    <property type="entry name" value="PAS"/>
    <property type="match status" value="2"/>
</dbReference>
<dbReference type="InterPro" id="IPR013655">
    <property type="entry name" value="PAS_fold_3"/>
</dbReference>
<evidence type="ECO:0000259" key="18">
    <source>
        <dbReference type="PROSITE" id="PS50113"/>
    </source>
</evidence>
<dbReference type="InterPro" id="IPR029016">
    <property type="entry name" value="GAF-like_dom_sf"/>
</dbReference>
<organism evidence="19">
    <name type="scientific">Planktothricoides sp. SpSt-374</name>
    <dbReference type="NCBI Taxonomy" id="2282167"/>
    <lineage>
        <taxon>Bacteria</taxon>
        <taxon>Bacillati</taxon>
        <taxon>Cyanobacteriota</taxon>
        <taxon>Cyanophyceae</taxon>
        <taxon>Oscillatoriophycideae</taxon>
        <taxon>Oscillatoriales</taxon>
        <taxon>Oscillatoriaceae</taxon>
        <taxon>Planktothricoides</taxon>
    </lineage>
</organism>
<dbReference type="Pfam" id="PF08447">
    <property type="entry name" value="PAS_3"/>
    <property type="match status" value="1"/>
</dbReference>
<evidence type="ECO:0000259" key="17">
    <source>
        <dbReference type="PROSITE" id="PS50112"/>
    </source>
</evidence>
<dbReference type="InterPro" id="IPR001789">
    <property type="entry name" value="Sig_transdc_resp-reg_receiver"/>
</dbReference>
<feature type="domain" description="PAS" evidence="17">
    <location>
        <begin position="161"/>
        <end position="231"/>
    </location>
</feature>
<accession>A0A7C3ZRD9</accession>
<feature type="domain" description="Phytochrome chromophore attachment site" evidence="14">
    <location>
        <begin position="631"/>
        <end position="795"/>
    </location>
</feature>
<dbReference type="InterPro" id="IPR016132">
    <property type="entry name" value="Phyto_chromo_attachment"/>
</dbReference>
<feature type="modified residue" description="4-aspartylphosphate" evidence="13">
    <location>
        <position position="61"/>
    </location>
</feature>
<dbReference type="GO" id="GO:0009927">
    <property type="term" value="F:histidine phosphotransfer kinase activity"/>
    <property type="evidence" value="ECO:0007669"/>
    <property type="project" value="TreeGrafter"/>
</dbReference>
<dbReference type="PANTHER" id="PTHR43047">
    <property type="entry name" value="TWO-COMPONENT HISTIDINE PROTEIN KINASE"/>
    <property type="match status" value="1"/>
</dbReference>
<dbReference type="PROSITE" id="PS50109">
    <property type="entry name" value="HIS_KIN"/>
    <property type="match status" value="1"/>
</dbReference>
<evidence type="ECO:0000259" key="15">
    <source>
        <dbReference type="PROSITE" id="PS50109"/>
    </source>
</evidence>
<dbReference type="SMART" id="SM00086">
    <property type="entry name" value="PAC"/>
    <property type="match status" value="2"/>
</dbReference>
<evidence type="ECO:0000256" key="2">
    <source>
        <dbReference type="ARBA" id="ARBA00006402"/>
    </source>
</evidence>
<dbReference type="InterPro" id="IPR011006">
    <property type="entry name" value="CheY-like_superfamily"/>
</dbReference>
<evidence type="ECO:0000259" key="14">
    <source>
        <dbReference type="PROSITE" id="PS50046"/>
    </source>
</evidence>
<comment type="similarity">
    <text evidence="2">In the N-terminal section; belongs to the phytochrome family.</text>
</comment>
<dbReference type="InterPro" id="IPR003018">
    <property type="entry name" value="GAF"/>
</dbReference>
<feature type="domain" description="PAC" evidence="18">
    <location>
        <begin position="234"/>
        <end position="286"/>
    </location>
</feature>
<dbReference type="PROSITE" id="PS50110">
    <property type="entry name" value="RESPONSE_REGULATORY"/>
    <property type="match status" value="2"/>
</dbReference>
<dbReference type="InterPro" id="IPR001610">
    <property type="entry name" value="PAC"/>
</dbReference>
<dbReference type="SUPFAM" id="SSF55874">
    <property type="entry name" value="ATPase domain of HSP90 chaperone/DNA topoisomerase II/histidine kinase"/>
    <property type="match status" value="1"/>
</dbReference>
<dbReference type="FunFam" id="1.10.287.130:FF:000002">
    <property type="entry name" value="Two-component osmosensing histidine kinase"/>
    <property type="match status" value="1"/>
</dbReference>
<dbReference type="CDD" id="cd19920">
    <property type="entry name" value="REC_PA4781-like"/>
    <property type="match status" value="1"/>
</dbReference>
<dbReference type="CDD" id="cd00130">
    <property type="entry name" value="PAS"/>
    <property type="match status" value="2"/>
</dbReference>
<feature type="modified residue" description="4-aspartylphosphate" evidence="13">
    <location>
        <position position="1156"/>
    </location>
</feature>
<protein>
    <recommendedName>
        <fullName evidence="12">Circadian input-output histidine kinase CikA</fullName>
        <ecNumber evidence="3">2.7.13.3</ecNumber>
    </recommendedName>
    <alternativeName>
        <fullName evidence="11">Sensory/regulatory protein RpfC</fullName>
    </alternativeName>
</protein>
<dbReference type="InterPro" id="IPR000700">
    <property type="entry name" value="PAS-assoc_C"/>
</dbReference>
<reference evidence="19" key="1">
    <citation type="journal article" date="2020" name="mSystems">
        <title>Genome- and Community-Level Interaction Insights into Carbon Utilization and Element Cycling Functions of Hydrothermarchaeota in Hydrothermal Sediment.</title>
        <authorList>
            <person name="Zhou Z."/>
            <person name="Liu Y."/>
            <person name="Xu W."/>
            <person name="Pan J."/>
            <person name="Luo Z.H."/>
            <person name="Li M."/>
        </authorList>
    </citation>
    <scope>NUCLEOTIDE SEQUENCE [LARGE SCALE GENOMIC DNA]</scope>
    <source>
        <strain evidence="19">SpSt-374</strain>
    </source>
</reference>
<evidence type="ECO:0000256" key="11">
    <source>
        <dbReference type="ARBA" id="ARBA00068150"/>
    </source>
</evidence>
<dbReference type="GO" id="GO:0005524">
    <property type="term" value="F:ATP binding"/>
    <property type="evidence" value="ECO:0007669"/>
    <property type="project" value="UniProtKB-KW"/>
</dbReference>
<keyword evidence="6" id="KW-0547">Nucleotide-binding</keyword>
<comment type="subunit">
    <text evidence="10">At low DSF concentrations, interacts with RpfF.</text>
</comment>
<gene>
    <name evidence="19" type="ORF">ENR15_02675</name>
</gene>
<evidence type="ECO:0000256" key="3">
    <source>
        <dbReference type="ARBA" id="ARBA00012438"/>
    </source>
</evidence>
<evidence type="ECO:0000259" key="16">
    <source>
        <dbReference type="PROSITE" id="PS50110"/>
    </source>
</evidence>
<evidence type="ECO:0000256" key="12">
    <source>
        <dbReference type="ARBA" id="ARBA00074306"/>
    </source>
</evidence>
<dbReference type="SMART" id="SM00091">
    <property type="entry name" value="PAS"/>
    <property type="match status" value="2"/>
</dbReference>
<keyword evidence="8" id="KW-0067">ATP-binding</keyword>
<comment type="caution">
    <text evidence="19">The sequence shown here is derived from an EMBL/GenBank/DDBJ whole genome shotgun (WGS) entry which is preliminary data.</text>
</comment>
<dbReference type="SMART" id="SM00387">
    <property type="entry name" value="HATPase_c"/>
    <property type="match status" value="1"/>
</dbReference>
<dbReference type="EMBL" id="DSPX01000023">
    <property type="protein sequence ID" value="HGF99585.1"/>
    <property type="molecule type" value="Genomic_DNA"/>
</dbReference>
<name>A0A7C3ZRD9_9CYAN</name>
<keyword evidence="9" id="KW-0902">Two-component regulatory system</keyword>
<dbReference type="PROSITE" id="PS50113">
    <property type="entry name" value="PAC"/>
    <property type="match status" value="2"/>
</dbReference>
<feature type="domain" description="Response regulatory" evidence="16">
    <location>
        <begin position="1107"/>
        <end position="1223"/>
    </location>
</feature>
<feature type="domain" description="Response regulatory" evidence="16">
    <location>
        <begin position="12"/>
        <end position="128"/>
    </location>
</feature>
<dbReference type="SUPFAM" id="SSF52172">
    <property type="entry name" value="CheY-like"/>
    <property type="match status" value="2"/>
</dbReference>
<evidence type="ECO:0000256" key="13">
    <source>
        <dbReference type="PROSITE-ProRule" id="PRU00169"/>
    </source>
</evidence>
<dbReference type="SMART" id="SM00448">
    <property type="entry name" value="REC"/>
    <property type="match status" value="2"/>
</dbReference>
<dbReference type="InterPro" id="IPR003594">
    <property type="entry name" value="HATPase_dom"/>
</dbReference>
<dbReference type="Pfam" id="PF00512">
    <property type="entry name" value="HisKA"/>
    <property type="match status" value="1"/>
</dbReference>
<dbReference type="InterPro" id="IPR035965">
    <property type="entry name" value="PAS-like_dom_sf"/>
</dbReference>
<evidence type="ECO:0000256" key="8">
    <source>
        <dbReference type="ARBA" id="ARBA00022840"/>
    </source>
</evidence>
<dbReference type="GO" id="GO:0006355">
    <property type="term" value="P:regulation of DNA-templated transcription"/>
    <property type="evidence" value="ECO:0007669"/>
    <property type="project" value="InterPro"/>
</dbReference>
<dbReference type="NCBIfam" id="TIGR00229">
    <property type="entry name" value="sensory_box"/>
    <property type="match status" value="2"/>
</dbReference>
<dbReference type="InterPro" id="IPR004358">
    <property type="entry name" value="Sig_transdc_His_kin-like_C"/>
</dbReference>
<dbReference type="Pfam" id="PF00072">
    <property type="entry name" value="Response_reg"/>
    <property type="match status" value="2"/>
</dbReference>
<dbReference type="Gene3D" id="3.30.450.20">
    <property type="entry name" value="PAS domain"/>
    <property type="match status" value="2"/>
</dbReference>
<feature type="domain" description="PAS" evidence="17">
    <location>
        <begin position="482"/>
        <end position="554"/>
    </location>
</feature>
<dbReference type="SUPFAM" id="SSF47384">
    <property type="entry name" value="Homodimeric domain of signal transducing histidine kinase"/>
    <property type="match status" value="1"/>
</dbReference>
<proteinExistence type="inferred from homology"/>
<dbReference type="Gene3D" id="3.30.450.40">
    <property type="match status" value="2"/>
</dbReference>
<evidence type="ECO:0000256" key="9">
    <source>
        <dbReference type="ARBA" id="ARBA00023012"/>
    </source>
</evidence>
<feature type="domain" description="Histidine kinase" evidence="15">
    <location>
        <begin position="836"/>
        <end position="1081"/>
    </location>
</feature>
<keyword evidence="7" id="KW-0418">Kinase</keyword>
<comment type="catalytic activity">
    <reaction evidence="1">
        <text>ATP + protein L-histidine = ADP + protein N-phospho-L-histidine.</text>
        <dbReference type="EC" id="2.7.13.3"/>
    </reaction>
</comment>
<dbReference type="Pfam" id="PF13185">
    <property type="entry name" value="GAF_2"/>
    <property type="match status" value="1"/>
</dbReference>
<dbReference type="Gene3D" id="3.30.565.10">
    <property type="entry name" value="Histidine kinase-like ATPase, C-terminal domain"/>
    <property type="match status" value="1"/>
</dbReference>
<dbReference type="InterPro" id="IPR000014">
    <property type="entry name" value="PAS"/>
</dbReference>
<evidence type="ECO:0000256" key="1">
    <source>
        <dbReference type="ARBA" id="ARBA00000085"/>
    </source>
</evidence>
<evidence type="ECO:0000256" key="4">
    <source>
        <dbReference type="ARBA" id="ARBA00022553"/>
    </source>
</evidence>
<keyword evidence="4 13" id="KW-0597">Phosphoprotein</keyword>
<dbReference type="EC" id="2.7.13.3" evidence="3"/>
<evidence type="ECO:0000256" key="6">
    <source>
        <dbReference type="ARBA" id="ARBA00022741"/>
    </source>
</evidence>
<dbReference type="CDD" id="cd17546">
    <property type="entry name" value="REC_hyHK_CKI1_RcsC-like"/>
    <property type="match status" value="1"/>
</dbReference>
<dbReference type="Pfam" id="PF00989">
    <property type="entry name" value="PAS"/>
    <property type="match status" value="1"/>
</dbReference>
<dbReference type="SMART" id="SM00388">
    <property type="entry name" value="HisKA"/>
    <property type="match status" value="1"/>
</dbReference>
<dbReference type="PROSITE" id="PS50046">
    <property type="entry name" value="PHYTOCHROME_2"/>
    <property type="match status" value="1"/>
</dbReference>
<dbReference type="PRINTS" id="PR00344">
    <property type="entry name" value="BCTRLSENSOR"/>
</dbReference>
<keyword evidence="5" id="KW-0808">Transferase</keyword>
<dbReference type="CDD" id="cd16922">
    <property type="entry name" value="HATPase_EvgS-ArcB-TorS-like"/>
    <property type="match status" value="1"/>
</dbReference>